<name>A0ABV0B9Y0_9SPHN</name>
<dbReference type="RefSeq" id="WP_346247395.1">
    <property type="nucleotide sequence ID" value="NZ_JBDIZK010000008.1"/>
</dbReference>
<keyword evidence="2" id="KW-0812">Transmembrane</keyword>
<dbReference type="Proteomes" id="UP001427805">
    <property type="component" value="Unassembled WGS sequence"/>
</dbReference>
<proteinExistence type="predicted"/>
<protein>
    <submittedName>
        <fullName evidence="3">Uncharacterized protein</fullName>
    </submittedName>
</protein>
<keyword evidence="2" id="KW-1133">Transmembrane helix</keyword>
<feature type="transmembrane region" description="Helical" evidence="2">
    <location>
        <begin position="124"/>
        <end position="147"/>
    </location>
</feature>
<comment type="caution">
    <text evidence="3">The sequence shown here is derived from an EMBL/GenBank/DDBJ whole genome shotgun (WGS) entry which is preliminary data.</text>
</comment>
<evidence type="ECO:0000256" key="2">
    <source>
        <dbReference type="SAM" id="Phobius"/>
    </source>
</evidence>
<keyword evidence="4" id="KW-1185">Reference proteome</keyword>
<feature type="transmembrane region" description="Helical" evidence="2">
    <location>
        <begin position="25"/>
        <end position="46"/>
    </location>
</feature>
<evidence type="ECO:0000313" key="3">
    <source>
        <dbReference type="EMBL" id="MEN3748373.1"/>
    </source>
</evidence>
<gene>
    <name evidence="3" type="ORF">TPR58_14455</name>
</gene>
<accession>A0ABV0B9Y0</accession>
<reference evidence="3 4" key="1">
    <citation type="submission" date="2024-05" db="EMBL/GenBank/DDBJ databases">
        <title>Sphingomonas sp. HF-S3 16S ribosomal RNA gene Genome sequencing and assembly.</title>
        <authorList>
            <person name="Lee H."/>
        </authorList>
    </citation>
    <scope>NUCLEOTIDE SEQUENCE [LARGE SCALE GENOMIC DNA]</scope>
    <source>
        <strain evidence="3 4">HF-S3</strain>
    </source>
</reference>
<keyword evidence="1" id="KW-0175">Coiled coil</keyword>
<sequence>MLLKGTGRSGSQALRRLGPGAQSPGLIIAALFALALISAGLGAYAFGLQTSPAAYDAEVRSSGVPGPEDASTLSQYVAYPDHAAAECYTARNHDAADLCAQWRAAIAAEKAAKATEASTKWAKIATILSGLATAALLITIVQSGLALRRATTANMLLMKENARNTRRSIAAANETADALKEARRNADETARLVITSARNAERQLRAYLDFDGLDIKAIKPAAGGEICAALCCQIKNYGHTPAEHVHVSNLIGINDGGEINWSHEVDLADFASIAPQDYATKRMILMFPEQTWEELNTERTRIVVKTVVNYSDVFGQPHTLSRRRGQRVSTV</sequence>
<keyword evidence="2" id="KW-0472">Membrane</keyword>
<dbReference type="EMBL" id="JBDIZK010000008">
    <property type="protein sequence ID" value="MEN3748373.1"/>
    <property type="molecule type" value="Genomic_DNA"/>
</dbReference>
<organism evidence="3 4">
    <name type="scientific">Sphingomonas rustica</name>
    <dbReference type="NCBI Taxonomy" id="3103142"/>
    <lineage>
        <taxon>Bacteria</taxon>
        <taxon>Pseudomonadati</taxon>
        <taxon>Pseudomonadota</taxon>
        <taxon>Alphaproteobacteria</taxon>
        <taxon>Sphingomonadales</taxon>
        <taxon>Sphingomonadaceae</taxon>
        <taxon>Sphingomonas</taxon>
    </lineage>
</organism>
<evidence type="ECO:0000313" key="4">
    <source>
        <dbReference type="Proteomes" id="UP001427805"/>
    </source>
</evidence>
<evidence type="ECO:0000256" key="1">
    <source>
        <dbReference type="SAM" id="Coils"/>
    </source>
</evidence>
<feature type="coiled-coil region" evidence="1">
    <location>
        <begin position="162"/>
        <end position="192"/>
    </location>
</feature>